<gene>
    <name evidence="5" type="ORF">EM308_13265</name>
</gene>
<evidence type="ECO:0000313" key="5">
    <source>
        <dbReference type="EMBL" id="AOW10392.1"/>
    </source>
</evidence>
<feature type="chain" id="PRO_5041995307" description="Glycosyl hydrolase family 95 N-terminal domain-containing protein" evidence="1">
    <location>
        <begin position="19"/>
        <end position="807"/>
    </location>
</feature>
<protein>
    <recommendedName>
        <fullName evidence="7">Glycosyl hydrolase family 95 N-terminal domain-containing protein</fullName>
    </recommendedName>
</protein>
<evidence type="ECO:0000259" key="4">
    <source>
        <dbReference type="Pfam" id="PF22124"/>
    </source>
</evidence>
<dbReference type="InterPro" id="IPR008928">
    <property type="entry name" value="6-hairpin_glycosidase_sf"/>
</dbReference>
<dbReference type="EMBL" id="CP017479">
    <property type="protein sequence ID" value="AOW10392.1"/>
    <property type="molecule type" value="Genomic_DNA"/>
</dbReference>
<dbReference type="InterPro" id="IPR027414">
    <property type="entry name" value="GH95_N_dom"/>
</dbReference>
<evidence type="ECO:0008006" key="7">
    <source>
        <dbReference type="Google" id="ProtNLM"/>
    </source>
</evidence>
<feature type="domain" description="Glycosyl hydrolase family 95 N-terminal" evidence="2">
    <location>
        <begin position="41"/>
        <end position="290"/>
    </location>
</feature>
<dbReference type="PANTHER" id="PTHR31084:SF0">
    <property type="entry name" value="ALPHA-L-FUCOSIDASE 2"/>
    <property type="match status" value="1"/>
</dbReference>
<dbReference type="Proteomes" id="UP000175968">
    <property type="component" value="Chromosome"/>
</dbReference>
<feature type="domain" description="Alpha fucosidase A-like C-terminal" evidence="3">
    <location>
        <begin position="723"/>
        <end position="784"/>
    </location>
</feature>
<sequence length="807" mass="90193">MKSLLKIIFLFGAVTAVASLSAQVKKTADKSGHPPRQWIVWSDKPALKWEDAFVTGNGRHGTMFTGNVGEERIICVHEKLFVRAWDRHKVAVANLANLLPEMRKLSDSAKFGEAARLSTGEARKQLDAMGATNMWPLFPHPAFDVQMNVKKVGVVSAYRRELNLETGEAKAQWKDEQGTVEESVFSSRIDNVNVIRIKSSAGKKLELTLNLAETPGRTGKANGFELDKVFLNTSSKADASGWLSYHAQYSSDPGGYDGLAKVVANGGQMRVENNQLKIENTNEVTILVRITPLEFGCTSQEVAVRNELSLLPTDYDKLLLPHAAQHGEMFRRVVLDLGCADLWKSTPTEKMLDEAHEKGVTPLFLEQIHAMGRYLLISSSGDFPPPLQGIWGGGWTPSWIGGFVMDTNVNLAISGISTGDLAECAESYFGYVERLLPAWRLNASSYLGCRGFLVPHYSDPEKGYLNHFTPGLPWMYWPGGAGWNLMPFYEHGMLYGDTAFLRKRVLPLYQEMAQFYEDYLTKDKDGYYHISPGISPENGVKGQGSTLSKDATFEIAVAREVFDHLLKLGKMFNLNQSDMAKWKQYHDKLVPYRINADGALAEWITLPFEDNYKHRHNSHLYPVFPGREFFEPGADPALVEAARVALGKRFESDTESAHGLIHLALMATRLHEKEKVLANLNRFAQRNYVYNGLVTSHNPEHAIYNLDSVLSLQRLLADMMVFSQPGRVEFLPACAATFPQGQLLGTRIHGGHKLDIQWKDGKLVSATIHAGKTNRCAFVYNGKQKEVDLIAGKKYKFDSQFNLIRGK</sequence>
<dbReference type="GO" id="GO:0004560">
    <property type="term" value="F:alpha-L-fucosidase activity"/>
    <property type="evidence" value="ECO:0007669"/>
    <property type="project" value="InterPro"/>
</dbReference>
<dbReference type="InterPro" id="IPR054363">
    <property type="entry name" value="GH95_cat"/>
</dbReference>
<evidence type="ECO:0000313" key="6">
    <source>
        <dbReference type="Proteomes" id="UP000175968"/>
    </source>
</evidence>
<dbReference type="InterPro" id="IPR012341">
    <property type="entry name" value="6hp_glycosidase-like_sf"/>
</dbReference>
<evidence type="ECO:0000259" key="2">
    <source>
        <dbReference type="Pfam" id="PF14498"/>
    </source>
</evidence>
<dbReference type="AlphaFoldDB" id="A0AAC9N6H4"/>
<dbReference type="RefSeq" id="WP_051877670.1">
    <property type="nucleotide sequence ID" value="NZ_CP017479.1"/>
</dbReference>
<dbReference type="PANTHER" id="PTHR31084">
    <property type="entry name" value="ALPHA-L-FUCOSIDASE 2"/>
    <property type="match status" value="1"/>
</dbReference>
<dbReference type="Gene3D" id="1.50.10.10">
    <property type="match status" value="1"/>
</dbReference>
<organism evidence="5 6">
    <name type="scientific">Flavobacterium gilvum</name>
    <dbReference type="NCBI Taxonomy" id="1492737"/>
    <lineage>
        <taxon>Bacteria</taxon>
        <taxon>Pseudomonadati</taxon>
        <taxon>Bacteroidota</taxon>
        <taxon>Flavobacteriia</taxon>
        <taxon>Flavobacteriales</taxon>
        <taxon>Flavobacteriaceae</taxon>
        <taxon>Flavobacterium</taxon>
    </lineage>
</organism>
<reference evidence="5 6" key="1">
    <citation type="submission" date="2016-10" db="EMBL/GenBank/DDBJ databases">
        <title>Flavobacterium gilvum sp. nov., isolated from stream water.</title>
        <authorList>
            <person name="Shin S.-K."/>
            <person name="Cho Y.-J."/>
            <person name="Yi H."/>
        </authorList>
    </citation>
    <scope>NUCLEOTIDE SEQUENCE [LARGE SCALE GENOMIC DNA]</scope>
    <source>
        <strain evidence="5 6">EM1308</strain>
    </source>
</reference>
<keyword evidence="1" id="KW-0732">Signal</keyword>
<dbReference type="Pfam" id="PF14498">
    <property type="entry name" value="Glyco_hyd_65N_2"/>
    <property type="match status" value="1"/>
</dbReference>
<dbReference type="Pfam" id="PF21307">
    <property type="entry name" value="Glyco_hydro_95_C"/>
    <property type="match status" value="1"/>
</dbReference>
<dbReference type="KEGG" id="fgl:EM308_13265"/>
<accession>A0AAC9N6H4</accession>
<evidence type="ECO:0000256" key="1">
    <source>
        <dbReference type="SAM" id="SignalP"/>
    </source>
</evidence>
<feature type="signal peptide" evidence="1">
    <location>
        <begin position="1"/>
        <end position="18"/>
    </location>
</feature>
<dbReference type="SUPFAM" id="SSF48208">
    <property type="entry name" value="Six-hairpin glycosidases"/>
    <property type="match status" value="1"/>
</dbReference>
<feature type="domain" description="Glycosyl hydrolase family 95 catalytic" evidence="4">
    <location>
        <begin position="315"/>
        <end position="712"/>
    </location>
</feature>
<dbReference type="InterPro" id="IPR049053">
    <property type="entry name" value="AFCA-like_C"/>
</dbReference>
<proteinExistence type="predicted"/>
<evidence type="ECO:0000259" key="3">
    <source>
        <dbReference type="Pfam" id="PF21307"/>
    </source>
</evidence>
<dbReference type="InterPro" id="IPR016518">
    <property type="entry name" value="Alpha-L-fucosidase"/>
</dbReference>
<dbReference type="Pfam" id="PF22124">
    <property type="entry name" value="Glyco_hydro_95_cat"/>
    <property type="match status" value="1"/>
</dbReference>
<name>A0AAC9N6H4_9FLAO</name>
<dbReference type="GO" id="GO:0005975">
    <property type="term" value="P:carbohydrate metabolic process"/>
    <property type="evidence" value="ECO:0007669"/>
    <property type="project" value="InterPro"/>
</dbReference>
<keyword evidence="6" id="KW-1185">Reference proteome</keyword>
<dbReference type="PIRSF" id="PIRSF007663">
    <property type="entry name" value="UCP007663"/>
    <property type="match status" value="1"/>
</dbReference>